<evidence type="ECO:0000313" key="15">
    <source>
        <dbReference type="Proteomes" id="UP000607653"/>
    </source>
</evidence>
<dbReference type="GO" id="GO:0071819">
    <property type="term" value="C:DUBm complex"/>
    <property type="evidence" value="ECO:0007669"/>
    <property type="project" value="UniProtKB-UniRule"/>
</dbReference>
<reference evidence="14 15" key="1">
    <citation type="journal article" date="2020" name="Mol. Biol. Evol.">
        <title>Distinct Expression and Methylation Patterns for Genes with Different Fates following a Single Whole-Genome Duplication in Flowering Plants.</title>
        <authorList>
            <person name="Shi T."/>
            <person name="Rahmani R.S."/>
            <person name="Gugger P.F."/>
            <person name="Wang M."/>
            <person name="Li H."/>
            <person name="Zhang Y."/>
            <person name="Li Z."/>
            <person name="Wang Q."/>
            <person name="Van de Peer Y."/>
            <person name="Marchal K."/>
            <person name="Chen J."/>
        </authorList>
    </citation>
    <scope>NUCLEOTIDE SEQUENCE [LARGE SCALE GENOMIC DNA]</scope>
    <source>
        <tissue evidence="14">Leaf</tissue>
    </source>
</reference>
<dbReference type="GO" id="GO:0006325">
    <property type="term" value="P:chromatin organization"/>
    <property type="evidence" value="ECO:0007669"/>
    <property type="project" value="UniProtKB-KW"/>
</dbReference>
<evidence type="ECO:0000256" key="10">
    <source>
        <dbReference type="ARBA" id="ARBA00023242"/>
    </source>
</evidence>
<evidence type="ECO:0000256" key="8">
    <source>
        <dbReference type="ARBA" id="ARBA00023159"/>
    </source>
</evidence>
<feature type="region of interest" description="Disordered" evidence="12">
    <location>
        <begin position="50"/>
        <end position="71"/>
    </location>
</feature>
<proteinExistence type="inferred from homology"/>
<dbReference type="FunFam" id="1.10.246.140:FF:000001">
    <property type="entry name" value="Transcription and mRNA export factor ENY2"/>
    <property type="match status" value="1"/>
</dbReference>
<dbReference type="AlphaFoldDB" id="A0A822YU05"/>
<sequence length="187" mass="21640">MIFGFIVLLDISDLSADWYYRRWQTYSHSRLHSHSEFDYLPRTYTTLTREKKMRSSINRPPTPDAEEDQGKEPTLQEIINIKLIESGEKERLKELLRERLIECGWRDEMKALCRAFTRKKGRHNVTVDDLVHVITPKGRAYTSFSCLSFSLNGDDASTLQLGLAVSPRRVSKIQKGIIRVSVDMACC</sequence>
<name>A0A822YU05_NELNU</name>
<evidence type="ECO:0000256" key="7">
    <source>
        <dbReference type="ARBA" id="ARBA00023015"/>
    </source>
</evidence>
<evidence type="ECO:0000313" key="14">
    <source>
        <dbReference type="EMBL" id="DAD34256.1"/>
    </source>
</evidence>
<evidence type="ECO:0000256" key="2">
    <source>
        <dbReference type="ARBA" id="ARBA00022448"/>
    </source>
</evidence>
<keyword evidence="9 11" id="KW-0804">Transcription</keyword>
<dbReference type="GO" id="GO:0000124">
    <property type="term" value="C:SAGA complex"/>
    <property type="evidence" value="ECO:0007669"/>
    <property type="project" value="UniProtKB-UniRule"/>
</dbReference>
<keyword evidence="2 11" id="KW-0813">Transport</keyword>
<feature type="chain" id="PRO_5032932696" description="Transcription and mRNA export factor ENY2" evidence="13">
    <location>
        <begin position="17"/>
        <end position="187"/>
    </location>
</feature>
<dbReference type="GO" id="GO:0005643">
    <property type="term" value="C:nuclear pore"/>
    <property type="evidence" value="ECO:0007669"/>
    <property type="project" value="UniProtKB-UniRule"/>
</dbReference>
<dbReference type="HAMAP" id="MF_03046">
    <property type="entry name" value="ENY2_Sus1"/>
    <property type="match status" value="1"/>
</dbReference>
<keyword evidence="13" id="KW-0732">Signal</keyword>
<keyword evidence="15" id="KW-1185">Reference proteome</keyword>
<comment type="similarity">
    <text evidence="11">Belongs to the ENY2 family.</text>
</comment>
<keyword evidence="3 11" id="KW-0509">mRNA transport</keyword>
<evidence type="ECO:0000256" key="9">
    <source>
        <dbReference type="ARBA" id="ARBA00023163"/>
    </source>
</evidence>
<evidence type="ECO:0000256" key="4">
    <source>
        <dbReference type="ARBA" id="ARBA00022853"/>
    </source>
</evidence>
<dbReference type="Gene3D" id="1.10.246.140">
    <property type="match status" value="1"/>
</dbReference>
<evidence type="ECO:0000256" key="5">
    <source>
        <dbReference type="ARBA" id="ARBA00022927"/>
    </source>
</evidence>
<dbReference type="GO" id="GO:0006406">
    <property type="term" value="P:mRNA export from nucleus"/>
    <property type="evidence" value="ECO:0007669"/>
    <property type="project" value="UniProtKB-UniRule"/>
</dbReference>
<evidence type="ECO:0000256" key="11">
    <source>
        <dbReference type="HAMAP-Rule" id="MF_03046"/>
    </source>
</evidence>
<dbReference type="Pfam" id="PF10163">
    <property type="entry name" value="EnY2"/>
    <property type="match status" value="1"/>
</dbReference>
<dbReference type="InterPro" id="IPR038212">
    <property type="entry name" value="TF_EnY2_sf"/>
</dbReference>
<dbReference type="InterPro" id="IPR018783">
    <property type="entry name" value="TF_ENY2"/>
</dbReference>
<dbReference type="PANTHER" id="PTHR12514">
    <property type="entry name" value="ENHANCER OF YELLOW 2 TRANSCRIPTION FACTOR"/>
    <property type="match status" value="1"/>
</dbReference>
<dbReference type="GO" id="GO:0003713">
    <property type="term" value="F:transcription coactivator activity"/>
    <property type="evidence" value="ECO:0007669"/>
    <property type="project" value="UniProtKB-UniRule"/>
</dbReference>
<evidence type="ECO:0000256" key="13">
    <source>
        <dbReference type="SAM" id="SignalP"/>
    </source>
</evidence>
<comment type="subcellular location">
    <subcellularLocation>
        <location evidence="1 11">Nucleus</location>
        <location evidence="1 11">Nucleoplasm</location>
    </subcellularLocation>
</comment>
<protein>
    <recommendedName>
        <fullName evidence="11">Transcription and mRNA export factor ENY2</fullName>
    </recommendedName>
    <alternativeName>
        <fullName evidence="11">Enhancer of yellow 2 transcription factor homolog</fullName>
    </alternativeName>
</protein>
<dbReference type="GO" id="GO:0015031">
    <property type="term" value="P:protein transport"/>
    <property type="evidence" value="ECO:0007669"/>
    <property type="project" value="UniProtKB-KW"/>
</dbReference>
<keyword evidence="6 11" id="KW-0811">Translocation</keyword>
<keyword evidence="10 11" id="KW-0539">Nucleus</keyword>
<dbReference type="EMBL" id="DUZY01000004">
    <property type="protein sequence ID" value="DAD34256.1"/>
    <property type="molecule type" value="Genomic_DNA"/>
</dbReference>
<keyword evidence="5 11" id="KW-0653">Protein transport</keyword>
<keyword evidence="4 11" id="KW-0156">Chromatin regulator</keyword>
<feature type="signal peptide" evidence="13">
    <location>
        <begin position="1"/>
        <end position="16"/>
    </location>
</feature>
<keyword evidence="8 11" id="KW-0010">Activator</keyword>
<dbReference type="GO" id="GO:0005654">
    <property type="term" value="C:nucleoplasm"/>
    <property type="evidence" value="ECO:0007669"/>
    <property type="project" value="UniProtKB-SubCell"/>
</dbReference>
<organism evidence="14 15">
    <name type="scientific">Nelumbo nucifera</name>
    <name type="common">Sacred lotus</name>
    <dbReference type="NCBI Taxonomy" id="4432"/>
    <lineage>
        <taxon>Eukaryota</taxon>
        <taxon>Viridiplantae</taxon>
        <taxon>Streptophyta</taxon>
        <taxon>Embryophyta</taxon>
        <taxon>Tracheophyta</taxon>
        <taxon>Spermatophyta</taxon>
        <taxon>Magnoliopsida</taxon>
        <taxon>Proteales</taxon>
        <taxon>Nelumbonaceae</taxon>
        <taxon>Nelumbo</taxon>
    </lineage>
</organism>
<gene>
    <name evidence="14" type="ORF">HUJ06_004896</name>
</gene>
<evidence type="ECO:0000256" key="3">
    <source>
        <dbReference type="ARBA" id="ARBA00022816"/>
    </source>
</evidence>
<evidence type="ECO:0000256" key="6">
    <source>
        <dbReference type="ARBA" id="ARBA00023010"/>
    </source>
</evidence>
<keyword evidence="7 11" id="KW-0805">Transcription regulation</keyword>
<accession>A0A822YU05</accession>
<comment type="function">
    <text evidence="11">Involved in mRNA export coupled transcription activation by association with both the TREX-2 and the SAGA complexes. The transcription regulatory histone acetylation (HAT) complex SAGA is a multiprotein complex that activates transcription by remodeling chromatin and mediating histone acetylation and deubiquitination. Within the SAGA complex, participates to a subcomplex that specifically deubiquitinates histones. The SAGA complex is recruited to specific gene promoters by activators, where it is required for transcription. The TREX-2 complex functions in docking export-competent ribonucleoprotein particles (mRNPs) to the nuclear entrance of the nuclear pore complex (nuclear basket). TREX-2 participates in mRNA export and accurate chromatin positioning in the nucleus by tethering genes to the nuclear periphery.</text>
</comment>
<comment type="subunit">
    <text evidence="11">Component of the nuclear pore complex (NPC)-associated TREX-2 complex (transcription and export complex 2). Component of the SAGA transcription coactivator-HAT complex. Within the SAGA complex, participates to a subcomplex of SAGA called the DUB module (deubiquitination module).</text>
</comment>
<dbReference type="GO" id="GO:0070390">
    <property type="term" value="C:transcription export complex 2"/>
    <property type="evidence" value="ECO:0007669"/>
    <property type="project" value="UniProtKB-UniRule"/>
</dbReference>
<comment type="caution">
    <text evidence="14">The sequence shown here is derived from an EMBL/GenBank/DDBJ whole genome shotgun (WGS) entry which is preliminary data.</text>
</comment>
<dbReference type="GO" id="GO:0006368">
    <property type="term" value="P:transcription elongation by RNA polymerase II"/>
    <property type="evidence" value="ECO:0007669"/>
    <property type="project" value="UniProtKB-UniRule"/>
</dbReference>
<dbReference type="Proteomes" id="UP000607653">
    <property type="component" value="Unassembled WGS sequence"/>
</dbReference>
<evidence type="ECO:0000256" key="12">
    <source>
        <dbReference type="SAM" id="MobiDB-lite"/>
    </source>
</evidence>
<evidence type="ECO:0000256" key="1">
    <source>
        <dbReference type="ARBA" id="ARBA00004642"/>
    </source>
</evidence>